<feature type="non-terminal residue" evidence="2">
    <location>
        <position position="1"/>
    </location>
</feature>
<proteinExistence type="predicted"/>
<comment type="caution">
    <text evidence="2">The sequence shown here is derived from an EMBL/GenBank/DDBJ whole genome shotgun (WGS) entry which is preliminary data.</text>
</comment>
<protein>
    <submittedName>
        <fullName evidence="2">Uncharacterized protein</fullName>
    </submittedName>
</protein>
<gene>
    <name evidence="2" type="ORF">S03H2_46417</name>
</gene>
<sequence length="156" mass="16921">SFASLTGLRYIGLAGNRIRDLPQVLMDLPNLAEVNLHYNILCTLSTQEEAWLDNYHVAHDPWRVTQKCPGKSVEQIASFAFNPTLRDSSSWRRFMATGNPTACATMAYAHQTHCSHLSMKDNTEESSNGADGTGTARPTSASPKGLPSPAANTSSP</sequence>
<dbReference type="SUPFAM" id="SSF52075">
    <property type="entry name" value="Outer arm dynein light chain 1"/>
    <property type="match status" value="1"/>
</dbReference>
<feature type="region of interest" description="Disordered" evidence="1">
    <location>
        <begin position="120"/>
        <end position="156"/>
    </location>
</feature>
<accession>X1I2Y5</accession>
<dbReference type="EMBL" id="BARU01029138">
    <property type="protein sequence ID" value="GAH63675.1"/>
    <property type="molecule type" value="Genomic_DNA"/>
</dbReference>
<dbReference type="InterPro" id="IPR032675">
    <property type="entry name" value="LRR_dom_sf"/>
</dbReference>
<dbReference type="AlphaFoldDB" id="X1I2Y5"/>
<organism evidence="2">
    <name type="scientific">marine sediment metagenome</name>
    <dbReference type="NCBI Taxonomy" id="412755"/>
    <lineage>
        <taxon>unclassified sequences</taxon>
        <taxon>metagenomes</taxon>
        <taxon>ecological metagenomes</taxon>
    </lineage>
</organism>
<reference evidence="2" key="1">
    <citation type="journal article" date="2014" name="Front. Microbiol.">
        <title>High frequency of phylogenetically diverse reductive dehalogenase-homologous genes in deep subseafloor sedimentary metagenomes.</title>
        <authorList>
            <person name="Kawai M."/>
            <person name="Futagami T."/>
            <person name="Toyoda A."/>
            <person name="Takaki Y."/>
            <person name="Nishi S."/>
            <person name="Hori S."/>
            <person name="Arai W."/>
            <person name="Tsubouchi T."/>
            <person name="Morono Y."/>
            <person name="Uchiyama I."/>
            <person name="Ito T."/>
            <person name="Fujiyama A."/>
            <person name="Inagaki F."/>
            <person name="Takami H."/>
        </authorList>
    </citation>
    <scope>NUCLEOTIDE SEQUENCE</scope>
    <source>
        <strain evidence="2">Expedition CK06-06</strain>
    </source>
</reference>
<feature type="compositionally biased region" description="Polar residues" evidence="1">
    <location>
        <begin position="125"/>
        <end position="142"/>
    </location>
</feature>
<evidence type="ECO:0000256" key="1">
    <source>
        <dbReference type="SAM" id="MobiDB-lite"/>
    </source>
</evidence>
<evidence type="ECO:0000313" key="2">
    <source>
        <dbReference type="EMBL" id="GAH63675.1"/>
    </source>
</evidence>
<name>X1I2Y5_9ZZZZ</name>
<dbReference type="Gene3D" id="3.80.10.10">
    <property type="entry name" value="Ribonuclease Inhibitor"/>
    <property type="match status" value="1"/>
</dbReference>